<feature type="domain" description="RCK C-terminal" evidence="1">
    <location>
        <begin position="386"/>
        <end position="470"/>
    </location>
</feature>
<accession>Q7NFR5</accession>
<dbReference type="GO" id="GO:0006813">
    <property type="term" value="P:potassium ion transport"/>
    <property type="evidence" value="ECO:0007669"/>
    <property type="project" value="InterPro"/>
</dbReference>
<dbReference type="InterPro" id="IPR006037">
    <property type="entry name" value="RCK_C"/>
</dbReference>
<dbReference type="KEGG" id="gvi:glr3459"/>
<dbReference type="Pfam" id="PF03551">
    <property type="entry name" value="PadR"/>
    <property type="match status" value="1"/>
</dbReference>
<reference evidence="2 3" key="2">
    <citation type="journal article" date="2003" name="DNA Res.">
        <title>Complete genome structure of Gloeobacter violaceus PCC 7421, a cyanobacterium that lacks thylakoids (supplement).</title>
        <authorList>
            <person name="Nakamura Y."/>
            <person name="Kaneko T."/>
            <person name="Sato S."/>
            <person name="Mimuro M."/>
            <person name="Miyashita H."/>
            <person name="Tsuchiya T."/>
            <person name="Sasamoto S."/>
            <person name="Watanabe A."/>
            <person name="Kawashima K."/>
            <person name="Kishida Y."/>
            <person name="Kiyokawa C."/>
            <person name="Kohara M."/>
            <person name="Matsumoto M."/>
            <person name="Matsuno A."/>
            <person name="Nakazaki N."/>
            <person name="Shimpo S."/>
            <person name="Takeuchi C."/>
            <person name="Yamada M."/>
            <person name="Tabata S."/>
        </authorList>
    </citation>
    <scope>NUCLEOTIDE SEQUENCE [LARGE SCALE GENOMIC DNA]</scope>
    <source>
        <strain evidence="3">ATCC 29082 / PCC 7421</strain>
    </source>
</reference>
<keyword evidence="3" id="KW-1185">Reference proteome</keyword>
<proteinExistence type="predicted"/>
<dbReference type="eggNOG" id="COG1695">
    <property type="taxonomic scope" value="Bacteria"/>
</dbReference>
<dbReference type="eggNOG" id="COG0569">
    <property type="taxonomic scope" value="Bacteria"/>
</dbReference>
<dbReference type="PANTHER" id="PTHR30445:SF8">
    <property type="entry name" value="K(+)_H(+) ANTIPORTER SUBUNIT KHTT"/>
    <property type="match status" value="1"/>
</dbReference>
<dbReference type="InterPro" id="IPR036390">
    <property type="entry name" value="WH_DNA-bd_sf"/>
</dbReference>
<dbReference type="InterPro" id="IPR036721">
    <property type="entry name" value="RCK_C_sf"/>
</dbReference>
<dbReference type="HOGENOM" id="CLU_572077_0_0_3"/>
<evidence type="ECO:0000259" key="1">
    <source>
        <dbReference type="PROSITE" id="PS51202"/>
    </source>
</evidence>
<dbReference type="GO" id="GO:0008324">
    <property type="term" value="F:monoatomic cation transmembrane transporter activity"/>
    <property type="evidence" value="ECO:0007669"/>
    <property type="project" value="InterPro"/>
</dbReference>
<feature type="domain" description="RCK C-terminal" evidence="1">
    <location>
        <begin position="147"/>
        <end position="224"/>
    </location>
</feature>
<dbReference type="Proteomes" id="UP000000557">
    <property type="component" value="Chromosome"/>
</dbReference>
<dbReference type="Pfam" id="PF02080">
    <property type="entry name" value="TrkA_C"/>
    <property type="match status" value="3"/>
</dbReference>
<dbReference type="STRING" id="251221.gene:10760971"/>
<dbReference type="OrthoDB" id="9793589at2"/>
<dbReference type="eggNOG" id="COG3273">
    <property type="taxonomic scope" value="Bacteria"/>
</dbReference>
<dbReference type="PANTHER" id="PTHR30445">
    <property type="entry name" value="K(+)_H(+) ANTIPORTER SUBUNIT KHTT"/>
    <property type="match status" value="1"/>
</dbReference>
<reference evidence="2 3" key="1">
    <citation type="journal article" date="2003" name="DNA Res.">
        <title>Complete genome structure of Gloeobacter violaceus PCC 7421, a cyanobacterium that lacks thylakoids.</title>
        <authorList>
            <person name="Nakamura Y."/>
            <person name="Kaneko T."/>
            <person name="Sato S."/>
            <person name="Mimuro M."/>
            <person name="Miyashita H."/>
            <person name="Tsuchiya T."/>
            <person name="Sasamoto S."/>
            <person name="Watanabe A."/>
            <person name="Kawashima K."/>
            <person name="Kishida Y."/>
            <person name="Kiyokawa C."/>
            <person name="Kohara M."/>
            <person name="Matsumoto M."/>
            <person name="Matsuno A."/>
            <person name="Nakazaki N."/>
            <person name="Shimpo S."/>
            <person name="Takeuchi C."/>
            <person name="Yamada M."/>
            <person name="Tabata S."/>
        </authorList>
    </citation>
    <scope>NUCLEOTIDE SEQUENCE [LARGE SCALE GENOMIC DNA]</scope>
    <source>
        <strain evidence="3">ATCC 29082 / PCC 7421</strain>
    </source>
</reference>
<dbReference type="Gene3D" id="1.10.10.10">
    <property type="entry name" value="Winged helix-like DNA-binding domain superfamily/Winged helix DNA-binding domain"/>
    <property type="match status" value="1"/>
</dbReference>
<dbReference type="InterPro" id="IPR005149">
    <property type="entry name" value="Tscrpt_reg_PadR_N"/>
</dbReference>
<dbReference type="eggNOG" id="COG0490">
    <property type="taxonomic scope" value="Bacteria"/>
</dbReference>
<gene>
    <name evidence="2" type="ordered locus">glr3459</name>
</gene>
<dbReference type="AlphaFoldDB" id="Q7NFR5"/>
<evidence type="ECO:0000313" key="2">
    <source>
        <dbReference type="EMBL" id="BAC91400.1"/>
    </source>
</evidence>
<evidence type="ECO:0000313" key="3">
    <source>
        <dbReference type="Proteomes" id="UP000000557"/>
    </source>
</evidence>
<dbReference type="InParanoid" id="Q7NFR5"/>
<dbReference type="SUPFAM" id="SSF46785">
    <property type="entry name" value="Winged helix' DNA-binding domain"/>
    <property type="match status" value="1"/>
</dbReference>
<dbReference type="InterPro" id="IPR050144">
    <property type="entry name" value="AAE_transporter"/>
</dbReference>
<name>Q7NFR5_GLOVI</name>
<organism evidence="2 3">
    <name type="scientific">Gloeobacter violaceus (strain ATCC 29082 / PCC 7421)</name>
    <dbReference type="NCBI Taxonomy" id="251221"/>
    <lineage>
        <taxon>Bacteria</taxon>
        <taxon>Bacillati</taxon>
        <taxon>Cyanobacteriota</taxon>
        <taxon>Cyanophyceae</taxon>
        <taxon>Gloeobacterales</taxon>
        <taxon>Gloeobacteraceae</taxon>
        <taxon>Gloeobacter</taxon>
    </lineage>
</organism>
<dbReference type="EMBL" id="BA000045">
    <property type="protein sequence ID" value="BAC91400.1"/>
    <property type="molecule type" value="Genomic_DNA"/>
</dbReference>
<feature type="domain" description="RCK C-terminal" evidence="1">
    <location>
        <begin position="225"/>
        <end position="310"/>
    </location>
</feature>
<dbReference type="EnsemblBacteria" id="BAC91400">
    <property type="protein sequence ID" value="BAC91400"/>
    <property type="gene ID" value="BAC91400"/>
</dbReference>
<protein>
    <submittedName>
        <fullName evidence="2">Glr3459 protein</fullName>
    </submittedName>
</protein>
<dbReference type="InterPro" id="IPR036388">
    <property type="entry name" value="WH-like_DNA-bd_sf"/>
</dbReference>
<dbReference type="GO" id="GO:0005886">
    <property type="term" value="C:plasma membrane"/>
    <property type="evidence" value="ECO:0000318"/>
    <property type="project" value="GO_Central"/>
</dbReference>
<dbReference type="RefSeq" id="WP_011143448.1">
    <property type="nucleotide sequence ID" value="NC_005125.1"/>
</dbReference>
<sequence>MGSKIADTRSGRAPDRALHLSNLEKYILTILRSYEAALHAVEGRPQPQRSPQEVEWLREPGLWGLRIQEELEKCGLEVASGSLYGALYKLEANGYIKARWGEDRPGNRRGARRRLYRLEPSGAESLEVHLDAEGERMQRLSTLFAQPGSGAEAASDLRVDTVTVPDICPYIIGMTLEEASRLTGASVRAVLRAGGPVDPLPPETRLLRGDSLELAGNSRELADFHRLLEGKLAVEQVTAWVALPDACPLVGKTLAEADIRNRTRATVLAIRREGKLLEYPTPRTRLLAGDCLEIMGTPFALAGFRKLLDREAEVTRVDERLRLPDDCFLVGKTLAEAGVRTHTGITVLCVERKGRPLLERPISRARLLGGDCLEVVGTPLALAGFRKLLSAQSRVADGCCRELTAACPLVGMTLAEADIRSRTGATVVAIERGGAFMECPTAETRLLQGDIVHLEGSPAALHAFHGWWGAMAHNIAR</sequence>
<dbReference type="SUPFAM" id="SSF116726">
    <property type="entry name" value="TrkA C-terminal domain-like"/>
    <property type="match status" value="4"/>
</dbReference>
<dbReference type="PROSITE" id="PS51202">
    <property type="entry name" value="RCK_C"/>
    <property type="match status" value="3"/>
</dbReference>
<dbReference type="Gene3D" id="3.30.70.1450">
    <property type="entry name" value="Regulator of K+ conductance, C-terminal domain"/>
    <property type="match status" value="4"/>
</dbReference>